<sequence>MTRFCKSSFEHYTCSVLVELHVSRRGGSPALFQLLEKLTIKLHRRTRHGCRMINNPQKIPREKDRPMFKF</sequence>
<organism evidence="1 2">
    <name type="scientific">Akanthomyces muscarius</name>
    <name type="common">Entomopathogenic fungus</name>
    <name type="synonym">Lecanicillium muscarium</name>
    <dbReference type="NCBI Taxonomy" id="2231603"/>
    <lineage>
        <taxon>Eukaryota</taxon>
        <taxon>Fungi</taxon>
        <taxon>Dikarya</taxon>
        <taxon>Ascomycota</taxon>
        <taxon>Pezizomycotina</taxon>
        <taxon>Sordariomycetes</taxon>
        <taxon>Hypocreomycetidae</taxon>
        <taxon>Hypocreales</taxon>
        <taxon>Cordycipitaceae</taxon>
        <taxon>Akanthomyces</taxon>
    </lineage>
</organism>
<evidence type="ECO:0000313" key="1">
    <source>
        <dbReference type="EMBL" id="KAJ4146015.1"/>
    </source>
</evidence>
<keyword evidence="2" id="KW-1185">Reference proteome</keyword>
<name>A0A9W8Q4J3_AKAMU</name>
<dbReference type="EMBL" id="JAJHUN010000011">
    <property type="protein sequence ID" value="KAJ4146015.1"/>
    <property type="molecule type" value="Genomic_DNA"/>
</dbReference>
<proteinExistence type="predicted"/>
<reference evidence="1" key="1">
    <citation type="journal article" date="2023" name="Access Microbiol">
        <title>De-novo genome assembly for Akanthomyces muscarius, a biocontrol agent of insect agricultural pests.</title>
        <authorList>
            <person name="Erdos Z."/>
            <person name="Studholme D.J."/>
            <person name="Raymond B."/>
            <person name="Sharma M."/>
        </authorList>
    </citation>
    <scope>NUCLEOTIDE SEQUENCE</scope>
    <source>
        <strain evidence="1">Ve6</strain>
    </source>
</reference>
<gene>
    <name evidence="1" type="ORF">LMH87_004845</name>
</gene>
<accession>A0A9W8Q4J3</accession>
<comment type="caution">
    <text evidence="1">The sequence shown here is derived from an EMBL/GenBank/DDBJ whole genome shotgun (WGS) entry which is preliminary data.</text>
</comment>
<dbReference type="Proteomes" id="UP001144673">
    <property type="component" value="Chromosome 2"/>
</dbReference>
<protein>
    <submittedName>
        <fullName evidence="1">Uncharacterized protein</fullName>
    </submittedName>
</protein>
<dbReference type="AlphaFoldDB" id="A0A9W8Q4J3"/>
<dbReference type="GeneID" id="80892004"/>
<dbReference type="KEGG" id="amus:LMH87_004845"/>
<evidence type="ECO:0000313" key="2">
    <source>
        <dbReference type="Proteomes" id="UP001144673"/>
    </source>
</evidence>
<dbReference type="RefSeq" id="XP_056049685.1">
    <property type="nucleotide sequence ID" value="XM_056196125.1"/>
</dbReference>